<dbReference type="InterPro" id="IPR035093">
    <property type="entry name" value="RelE/ParE_toxin_dom_sf"/>
</dbReference>
<dbReference type="EMBL" id="FQWC01000001">
    <property type="protein sequence ID" value="SHF98460.1"/>
    <property type="molecule type" value="Genomic_DNA"/>
</dbReference>
<dbReference type="InterPro" id="IPR007712">
    <property type="entry name" value="RelE/ParE_toxin"/>
</dbReference>
<protein>
    <submittedName>
        <fullName evidence="2">Plasmid stabilization system protein ParE</fullName>
    </submittedName>
</protein>
<dbReference type="Gene3D" id="3.30.2310.20">
    <property type="entry name" value="RelE-like"/>
    <property type="match status" value="1"/>
</dbReference>
<dbReference type="AlphaFoldDB" id="A0A1M5G3T0"/>
<dbReference type="Pfam" id="PF05016">
    <property type="entry name" value="ParE_toxin"/>
    <property type="match status" value="1"/>
</dbReference>
<reference evidence="3" key="1">
    <citation type="submission" date="2016-11" db="EMBL/GenBank/DDBJ databases">
        <authorList>
            <person name="Varghese N."/>
            <person name="Submissions S."/>
        </authorList>
    </citation>
    <scope>NUCLEOTIDE SEQUENCE [LARGE SCALE GENOMIC DNA]</scope>
    <source>
        <strain evidence="3">DSM 17963</strain>
    </source>
</reference>
<dbReference type="Proteomes" id="UP000184071">
    <property type="component" value="Unassembled WGS sequence"/>
</dbReference>
<organism evidence="2 3">
    <name type="scientific">Flavobacterium defluvii</name>
    <dbReference type="NCBI Taxonomy" id="370979"/>
    <lineage>
        <taxon>Bacteria</taxon>
        <taxon>Pseudomonadati</taxon>
        <taxon>Bacteroidota</taxon>
        <taxon>Flavobacteriia</taxon>
        <taxon>Flavobacteriales</taxon>
        <taxon>Flavobacteriaceae</taxon>
        <taxon>Flavobacterium</taxon>
    </lineage>
</organism>
<dbReference type="STRING" id="370979.SAMN05443663_101708"/>
<gene>
    <name evidence="2" type="ORF">SAMN05443663_101708</name>
</gene>
<keyword evidence="3" id="KW-1185">Reference proteome</keyword>
<evidence type="ECO:0000313" key="3">
    <source>
        <dbReference type="Proteomes" id="UP000184071"/>
    </source>
</evidence>
<evidence type="ECO:0000313" key="2">
    <source>
        <dbReference type="EMBL" id="SHF98460.1"/>
    </source>
</evidence>
<proteinExistence type="predicted"/>
<dbReference type="RefSeq" id="WP_073413366.1">
    <property type="nucleotide sequence ID" value="NZ_FQWC01000001.1"/>
</dbReference>
<accession>A0A1M5G3T0</accession>
<keyword evidence="1" id="KW-1277">Toxin-antitoxin system</keyword>
<dbReference type="OrthoDB" id="1098070at2"/>
<sequence length="95" mass="11400">MKIIWSKKAEYNFDTIENYLKHFWSPLIAQKFIKDILHIISLLENNPSLGKYNPKLKCRSIVISRNVTLYYEATQDYIELIAFYNNRQKPIDIFI</sequence>
<evidence type="ECO:0000256" key="1">
    <source>
        <dbReference type="ARBA" id="ARBA00022649"/>
    </source>
</evidence>
<name>A0A1M5G3T0_9FLAO</name>